<evidence type="ECO:0000259" key="2">
    <source>
        <dbReference type="Pfam" id="PF00975"/>
    </source>
</evidence>
<keyword evidence="4" id="KW-1185">Reference proteome</keyword>
<sequence length="305" mass="32258">MPPPRARRPDPRGAAPRPEAPPIVRRHRPTPPGGHSVYAVHPGALPSGVWSGVADALPADTGFAVLDLAGVPAYFEAALSGGHSDLTVASLVARLTEELRADRAAGPRAARTTFAGWSFGGVLAQSMTEELEPAERPDRLVLLDSIAPTDAYQQADDALDPPMLLRWFAMYLGAKRNRTVSLGPGGTAGLDIDTGLVRILDAAVDCGALAAGTPLPGLRKLYDTYVDGLLRNNRLTATHRPVPSSVPLALIKATHSLILGDDTLGWQELAPHGLDLRRPAPGDHYTMLIRPDAAAAIAEVVRPPR</sequence>
<gene>
    <name evidence="3" type="ORF">RVR_7057</name>
</gene>
<accession>A0A7U3UWL1</accession>
<dbReference type="RefSeq" id="WP_202236195.1">
    <property type="nucleotide sequence ID" value="NZ_AP018365.1"/>
</dbReference>
<dbReference type="SUPFAM" id="SSF53474">
    <property type="entry name" value="alpha/beta-Hydrolases"/>
    <property type="match status" value="1"/>
</dbReference>
<dbReference type="InterPro" id="IPR029058">
    <property type="entry name" value="AB_hydrolase_fold"/>
</dbReference>
<dbReference type="Gene3D" id="3.40.50.1820">
    <property type="entry name" value="alpha/beta hydrolase"/>
    <property type="match status" value="1"/>
</dbReference>
<reference evidence="3 4" key="1">
    <citation type="journal article" date="2010" name="J. Bacteriol.">
        <title>Biochemical characterization of a novel indole prenyltransferase from Streptomyces sp. SN-593.</title>
        <authorList>
            <person name="Takahashi S."/>
            <person name="Takagi H."/>
            <person name="Toyoda A."/>
            <person name="Uramoto M."/>
            <person name="Nogawa T."/>
            <person name="Ueki M."/>
            <person name="Sakaki Y."/>
            <person name="Osada H."/>
        </authorList>
    </citation>
    <scope>NUCLEOTIDE SEQUENCE [LARGE SCALE GENOMIC DNA]</scope>
    <source>
        <strain evidence="3 4">SN-593</strain>
    </source>
</reference>
<dbReference type="KEGG" id="arev:RVR_7057"/>
<feature type="domain" description="Thioesterase" evidence="2">
    <location>
        <begin position="88"/>
        <end position="162"/>
    </location>
</feature>
<reference evidence="3 4" key="4">
    <citation type="journal article" date="2020" name="Sci. Rep.">
        <title>beta-carboline chemical signals induce reveromycin production through a LuxR family regulator in Streptomyces sp. SN-593.</title>
        <authorList>
            <person name="Panthee S."/>
            <person name="Kito N."/>
            <person name="Hayashi T."/>
            <person name="Shimizu T."/>
            <person name="Ishikawa J."/>
            <person name="Hamamoto H."/>
            <person name="Osada H."/>
            <person name="Takahashi S."/>
        </authorList>
    </citation>
    <scope>NUCLEOTIDE SEQUENCE [LARGE SCALE GENOMIC DNA]</scope>
    <source>
        <strain evidence="3 4">SN-593</strain>
    </source>
</reference>
<dbReference type="EMBL" id="AP018365">
    <property type="protein sequence ID" value="BBB00133.1"/>
    <property type="molecule type" value="Genomic_DNA"/>
</dbReference>
<dbReference type="Proteomes" id="UP000595703">
    <property type="component" value="Chromosome"/>
</dbReference>
<dbReference type="Pfam" id="PF00975">
    <property type="entry name" value="Thioesterase"/>
    <property type="match status" value="1"/>
</dbReference>
<dbReference type="InterPro" id="IPR001031">
    <property type="entry name" value="Thioesterase"/>
</dbReference>
<protein>
    <submittedName>
        <fullName evidence="3">Putative thioesterase</fullName>
    </submittedName>
</protein>
<name>A0A7U3UWL1_9ACTN</name>
<evidence type="ECO:0000313" key="3">
    <source>
        <dbReference type="EMBL" id="BBB00133.1"/>
    </source>
</evidence>
<reference evidence="3 4" key="2">
    <citation type="journal article" date="2011" name="J. Antibiot.">
        <title>Furaquinocins I and J: novel polyketide isoprenoid hybrid compounds from Streptomyces reveromyceticus SN-593.</title>
        <authorList>
            <person name="Panthee S."/>
            <person name="Takahashi S."/>
            <person name="Takagi H."/>
            <person name="Nogawa T."/>
            <person name="Oowada E."/>
            <person name="Uramoto M."/>
            <person name="Osada H."/>
        </authorList>
    </citation>
    <scope>NUCLEOTIDE SEQUENCE [LARGE SCALE GENOMIC DNA]</scope>
    <source>
        <strain evidence="3 4">SN-593</strain>
    </source>
</reference>
<organism evidence="3 4">
    <name type="scientific">Actinacidiphila reveromycinica</name>
    <dbReference type="NCBI Taxonomy" id="659352"/>
    <lineage>
        <taxon>Bacteria</taxon>
        <taxon>Bacillati</taxon>
        <taxon>Actinomycetota</taxon>
        <taxon>Actinomycetes</taxon>
        <taxon>Kitasatosporales</taxon>
        <taxon>Streptomycetaceae</taxon>
        <taxon>Actinacidiphila</taxon>
    </lineage>
</organism>
<dbReference type="AlphaFoldDB" id="A0A7U3UWL1"/>
<reference evidence="3 4" key="3">
    <citation type="journal article" date="2011" name="Nat. Chem. Biol.">
        <title>Reveromycin A biosynthesis uses RevG and RevJ for stereospecific spiroacetal formation.</title>
        <authorList>
            <person name="Takahashi S."/>
            <person name="Toyoda A."/>
            <person name="Sekiyama Y."/>
            <person name="Takagi H."/>
            <person name="Nogawa T."/>
            <person name="Uramoto M."/>
            <person name="Suzuki R."/>
            <person name="Koshino H."/>
            <person name="Kumano T."/>
            <person name="Panthee S."/>
            <person name="Dairi T."/>
            <person name="Ishikawa J."/>
            <person name="Ikeda H."/>
            <person name="Sakaki Y."/>
            <person name="Osada H."/>
        </authorList>
    </citation>
    <scope>NUCLEOTIDE SEQUENCE [LARGE SCALE GENOMIC DNA]</scope>
    <source>
        <strain evidence="3 4">SN-593</strain>
    </source>
</reference>
<evidence type="ECO:0000256" key="1">
    <source>
        <dbReference type="SAM" id="MobiDB-lite"/>
    </source>
</evidence>
<proteinExistence type="predicted"/>
<evidence type="ECO:0000313" key="4">
    <source>
        <dbReference type="Proteomes" id="UP000595703"/>
    </source>
</evidence>
<feature type="region of interest" description="Disordered" evidence="1">
    <location>
        <begin position="1"/>
        <end position="36"/>
    </location>
</feature>